<name>A0A0A8Z811_ARUDO</name>
<sequence length="62" mass="6681">MYQAAWSLAPRPARPYTEAPPYWAVARPSGWCRLGFDPVVAAAISGNNAWPKRSPAGGLVPE</sequence>
<dbReference type="EMBL" id="GBRH01264082">
    <property type="protein sequence ID" value="JAD33813.1"/>
    <property type="molecule type" value="Transcribed_RNA"/>
</dbReference>
<reference evidence="1" key="2">
    <citation type="journal article" date="2015" name="Data Brief">
        <title>Shoot transcriptome of the giant reed, Arundo donax.</title>
        <authorList>
            <person name="Barrero R.A."/>
            <person name="Guerrero F.D."/>
            <person name="Moolhuijzen P."/>
            <person name="Goolsby J.A."/>
            <person name="Tidwell J."/>
            <person name="Bellgard S.E."/>
            <person name="Bellgard M.I."/>
        </authorList>
    </citation>
    <scope>NUCLEOTIDE SEQUENCE</scope>
    <source>
        <tissue evidence="1">Shoot tissue taken approximately 20 cm above the soil surface</tissue>
    </source>
</reference>
<organism evidence="1">
    <name type="scientific">Arundo donax</name>
    <name type="common">Giant reed</name>
    <name type="synonym">Donax arundinaceus</name>
    <dbReference type="NCBI Taxonomy" id="35708"/>
    <lineage>
        <taxon>Eukaryota</taxon>
        <taxon>Viridiplantae</taxon>
        <taxon>Streptophyta</taxon>
        <taxon>Embryophyta</taxon>
        <taxon>Tracheophyta</taxon>
        <taxon>Spermatophyta</taxon>
        <taxon>Magnoliopsida</taxon>
        <taxon>Liliopsida</taxon>
        <taxon>Poales</taxon>
        <taxon>Poaceae</taxon>
        <taxon>PACMAD clade</taxon>
        <taxon>Arundinoideae</taxon>
        <taxon>Arundineae</taxon>
        <taxon>Arundo</taxon>
    </lineage>
</organism>
<proteinExistence type="predicted"/>
<reference evidence="1" key="1">
    <citation type="submission" date="2014-09" db="EMBL/GenBank/DDBJ databases">
        <authorList>
            <person name="Magalhaes I.L.F."/>
            <person name="Oliveira U."/>
            <person name="Santos F.R."/>
            <person name="Vidigal T.H.D.A."/>
            <person name="Brescovit A.D."/>
            <person name="Santos A.J."/>
        </authorList>
    </citation>
    <scope>NUCLEOTIDE SEQUENCE</scope>
    <source>
        <tissue evidence="1">Shoot tissue taken approximately 20 cm above the soil surface</tissue>
    </source>
</reference>
<accession>A0A0A8Z811</accession>
<evidence type="ECO:0000313" key="1">
    <source>
        <dbReference type="EMBL" id="JAD33813.1"/>
    </source>
</evidence>
<dbReference type="AlphaFoldDB" id="A0A0A8Z811"/>
<protein>
    <submittedName>
        <fullName evidence="1">Uncharacterized protein</fullName>
    </submittedName>
</protein>